<dbReference type="SUPFAM" id="SSF53067">
    <property type="entry name" value="Actin-like ATPase domain"/>
    <property type="match status" value="1"/>
</dbReference>
<dbReference type="InterPro" id="IPR043129">
    <property type="entry name" value="ATPase_NBD"/>
</dbReference>
<reference evidence="3 4" key="1">
    <citation type="submission" date="2021-07" db="EMBL/GenBank/DDBJ databases">
        <title>Actinomadura sp. PM05-2 isolated from lichen.</title>
        <authorList>
            <person name="Somphong A."/>
            <person name="Phongsopitanun W."/>
            <person name="Tanasupawat S."/>
            <person name="Peongsungnone V."/>
        </authorList>
    </citation>
    <scope>NUCLEOTIDE SEQUENCE [LARGE SCALE GENOMIC DNA]</scope>
    <source>
        <strain evidence="3 4">PM05-2</strain>
    </source>
</reference>
<keyword evidence="4" id="KW-1185">Reference proteome</keyword>
<protein>
    <submittedName>
        <fullName evidence="3">ROK family protein</fullName>
    </submittedName>
</protein>
<dbReference type="EMBL" id="JAIBOA010000002">
    <property type="protein sequence ID" value="MBW8481550.1"/>
    <property type="molecule type" value="Genomic_DNA"/>
</dbReference>
<dbReference type="Proteomes" id="UP000774570">
    <property type="component" value="Unassembled WGS sequence"/>
</dbReference>
<gene>
    <name evidence="3" type="ORF">K1Y72_04140</name>
</gene>
<dbReference type="PROSITE" id="PS01125">
    <property type="entry name" value="ROK"/>
    <property type="match status" value="1"/>
</dbReference>
<evidence type="ECO:0000313" key="3">
    <source>
        <dbReference type="EMBL" id="MBW8481550.1"/>
    </source>
</evidence>
<evidence type="ECO:0000256" key="2">
    <source>
        <dbReference type="SAM" id="MobiDB-lite"/>
    </source>
</evidence>
<accession>A0ABS7FME4</accession>
<dbReference type="InterPro" id="IPR000600">
    <property type="entry name" value="ROK"/>
</dbReference>
<dbReference type="Pfam" id="PF00480">
    <property type="entry name" value="ROK"/>
    <property type="match status" value="1"/>
</dbReference>
<dbReference type="Gene3D" id="3.30.420.40">
    <property type="match status" value="2"/>
</dbReference>
<name>A0ABS7FME4_9ACTN</name>
<proteinExistence type="inferred from homology"/>
<evidence type="ECO:0000313" key="4">
    <source>
        <dbReference type="Proteomes" id="UP000774570"/>
    </source>
</evidence>
<dbReference type="PANTHER" id="PTHR18964">
    <property type="entry name" value="ROK (REPRESSOR, ORF, KINASE) FAMILY"/>
    <property type="match status" value="1"/>
</dbReference>
<evidence type="ECO:0000256" key="1">
    <source>
        <dbReference type="ARBA" id="ARBA00006479"/>
    </source>
</evidence>
<organism evidence="3 4">
    <name type="scientific">Actinomadura parmotrematis</name>
    <dbReference type="NCBI Taxonomy" id="2864039"/>
    <lineage>
        <taxon>Bacteria</taxon>
        <taxon>Bacillati</taxon>
        <taxon>Actinomycetota</taxon>
        <taxon>Actinomycetes</taxon>
        <taxon>Streptosporangiales</taxon>
        <taxon>Thermomonosporaceae</taxon>
        <taxon>Actinomadura</taxon>
    </lineage>
</organism>
<comment type="similarity">
    <text evidence="1">Belongs to the ROK (NagC/XylR) family.</text>
</comment>
<dbReference type="PANTHER" id="PTHR18964:SF169">
    <property type="entry name" value="N-ACETYLMANNOSAMINE KINASE"/>
    <property type="match status" value="1"/>
</dbReference>
<comment type="caution">
    <text evidence="3">The sequence shown here is derived from an EMBL/GenBank/DDBJ whole genome shotgun (WGS) entry which is preliminary data.</text>
</comment>
<sequence>MAAGVVLPGGRVAAHDRTPTPPGADAETLWRTLLAVVGKVTAEAGDPPLAGVGVGCGGPMTWPAAEVSPLNIPGWRGFPLRDRLRDRYPGLPVRVHNDAVCVAIGEHWRGAGRGHRDVLGMVVSTGVGGGLILDGRLVDGASGNAGHIGHVVVDPDGPPCACGGRGCLEAIARGPGLVAWAQGEGWRPGRSATGADLADDARRGDPVAAAAMRRAGHALGVAIASATHLCDLEVAAVGGGLSQAGPLLFDPLEEALRTHARMHFARQVAVVPATLGQAAGLVGAAALVHEAGAYWNAD</sequence>
<dbReference type="InterPro" id="IPR049874">
    <property type="entry name" value="ROK_cs"/>
</dbReference>
<feature type="region of interest" description="Disordered" evidence="2">
    <location>
        <begin position="1"/>
        <end position="23"/>
    </location>
</feature>